<dbReference type="SMART" id="SM01184">
    <property type="entry name" value="efhand_Ca_insen"/>
    <property type="match status" value="1"/>
</dbReference>
<dbReference type="Pfam" id="PF13696">
    <property type="entry name" value="zf-CCHC_2"/>
    <property type="match status" value="3"/>
</dbReference>
<sequence>MAHQTQPLKILAIGSPLSDIAAAVSKIAAINGKHGPFDACVIVGDLFAEGTDGSEVVGHKFPVPTYFTLGKNSIPQSVQDKIAETGGEVVDNLAFLGKSKVFTTAQGLKIACAGGSYSPETYDAPEDPFSPVITRESVESLMKHPLLGGPPAVEAGSLAAAKQSASALPSPFQGIDLLLFSSPPPSLSQNSTSFPTSGISLVNPVPPFEEIVKAARPRYLLWGNGEGFWEREPWGWTGPAGQEERWSRAVKLGALGGEAPAGGKKARWFYAFTLQPQTPSTPVPTKPAGSTVNPFAPPPAAKKRGHGEEDSGREHKKGRQEGAPPPDGYVCKICSLPGHWIQECPQKADRSKPPPGYKCKICESPDHLVRECPKKEDRPPGPKPPPAGYVCRACGQNTHYIKDCPMVKDREQERSKKKELGPAECWFCLSNPKVTKHLIVAIGTESYVTLPKGQLIPTDGVKSLVPGGGHVLIIPIAHHPTLLSIPAEDAMSIISEIEGFKSSLRACYASYGAVPVSFEIGRLTGRGGHAHVQIVPVPKELADKVEESFRKGGEKQGIDWEKEPERALARAGSGGNYFKVECPDGTKLVHMLKGNFDLQFGRTVLGSLLGLQHRIDWKECAMSDAEEKEDAVKFKKAMWSPKASVDIERRPSPQNLPTNSSRSHGRTKSLSALTNFNNAMNLNTGSSGGPGFNGAQPMSPSTRIGSPIVGQGALSSGGAGVELQWAEIQARTFCRWLNKQLESQGLEPMVDVVNDFSDGVKLIQLLEIISEESLGRYVKSPRLRVQKAENAAKALNFIRSKGIKLTNIGPEDIVDGNSKLILGMIWTLILRFTIANITESGLSARDGLLLWCQRKTTSYNPDVDVQNFKSSFVDGLALCALIHYHRPELLDFNRLDKTDRRTNTELAFKVAEEKLGIPRLLEVKDLCDVEVPDERSVMTYVAEFFHKFSSEDKAETGARRVEKFAELMQGVWANKNDFETRLALLLSALATTEQAWSISPTPESYPDAKAHLAQFNEYKRTLKREWVKERQELAALYSNIQTKIRTYALKEWEPKEGLGLEYLEKRWAEFLGAETARSRAINGAIRDIKEALKESFAQAAEDFVQRLQQIEQAIGSLSGPLPEQRETLSQLSSQIPRLRDFLKAEITALNTTCLQAKVEENDYTVLTVDDLDYELELAEAGLKKKMAFIDNQMVSAQHTNITPAKLEEFEGTFKHFAWEETNTLGMWEMHSALASLGIVYAEEELETIFVELEQRFGCVTYEAWLSLLVDITQDDASSPEQLREAFRGMAAEKPYVTDLDFEYAHLPKETMKYLKEAMPVEQGEPEGLGEGMERPVQEGQNAYDYNAFLESTFLQ</sequence>
<evidence type="ECO:0000256" key="8">
    <source>
        <dbReference type="ARBA" id="ARBA00023203"/>
    </source>
</evidence>
<evidence type="ECO:0000259" key="12">
    <source>
        <dbReference type="PROSITE" id="PS50158"/>
    </source>
</evidence>
<keyword evidence="5 9" id="KW-0863">Zinc-finger</keyword>
<keyword evidence="3" id="KW-0479">Metal-binding</keyword>
<dbReference type="SUPFAM" id="SSF47473">
    <property type="entry name" value="EF-hand"/>
    <property type="match status" value="1"/>
</dbReference>
<dbReference type="Gene3D" id="1.10.418.10">
    <property type="entry name" value="Calponin-like domain"/>
    <property type="match status" value="2"/>
</dbReference>
<evidence type="ECO:0000256" key="7">
    <source>
        <dbReference type="ARBA" id="ARBA00022837"/>
    </source>
</evidence>
<proteinExistence type="inferred from homology"/>
<dbReference type="FunFam" id="1.10.418.10:FF:000077">
    <property type="entry name" value="Related to alpha-actinin"/>
    <property type="match status" value="1"/>
</dbReference>
<keyword evidence="2" id="KW-0507">mRNA processing</keyword>
<keyword evidence="6" id="KW-0862">Zinc</keyword>
<dbReference type="SUPFAM" id="SSF54197">
    <property type="entry name" value="HIT-like"/>
    <property type="match status" value="1"/>
</dbReference>
<keyword evidence="4" id="KW-0677">Repeat</keyword>
<dbReference type="SMART" id="SM00033">
    <property type="entry name" value="CH"/>
    <property type="match status" value="2"/>
</dbReference>
<keyword evidence="8" id="KW-0009">Actin-binding</keyword>
<dbReference type="GO" id="GO:0003779">
    <property type="term" value="F:actin binding"/>
    <property type="evidence" value="ECO:0007669"/>
    <property type="project" value="UniProtKB-KW"/>
</dbReference>
<organism evidence="13 14">
    <name type="scientific">Cryptococcus floricola</name>
    <dbReference type="NCBI Taxonomy" id="2591691"/>
    <lineage>
        <taxon>Eukaryota</taxon>
        <taxon>Fungi</taxon>
        <taxon>Dikarya</taxon>
        <taxon>Basidiomycota</taxon>
        <taxon>Agaricomycotina</taxon>
        <taxon>Tremellomycetes</taxon>
        <taxon>Tremellales</taxon>
        <taxon>Cryptococcaceae</taxon>
        <taxon>Cryptococcus</taxon>
    </lineage>
</organism>
<dbReference type="Pfam" id="PF08726">
    <property type="entry name" value="EFhand_Ca_insen"/>
    <property type="match status" value="1"/>
</dbReference>
<dbReference type="Pfam" id="PF04676">
    <property type="entry name" value="CwfJ_C_2"/>
    <property type="match status" value="1"/>
</dbReference>
<evidence type="ECO:0000256" key="1">
    <source>
        <dbReference type="ARBA" id="ARBA00010255"/>
    </source>
</evidence>
<feature type="compositionally biased region" description="Polar residues" evidence="10">
    <location>
        <begin position="652"/>
        <end position="667"/>
    </location>
</feature>
<dbReference type="GO" id="GO:0003676">
    <property type="term" value="F:nucleic acid binding"/>
    <property type="evidence" value="ECO:0007669"/>
    <property type="project" value="InterPro"/>
</dbReference>
<keyword evidence="14" id="KW-1185">Reference proteome</keyword>
<evidence type="ECO:0000259" key="11">
    <source>
        <dbReference type="PROSITE" id="PS50021"/>
    </source>
</evidence>
<evidence type="ECO:0000256" key="3">
    <source>
        <dbReference type="ARBA" id="ARBA00022723"/>
    </source>
</evidence>
<dbReference type="SUPFAM" id="SSF46966">
    <property type="entry name" value="Spectrin repeat"/>
    <property type="match status" value="1"/>
</dbReference>
<evidence type="ECO:0000313" key="13">
    <source>
        <dbReference type="EMBL" id="TYJ57646.1"/>
    </source>
</evidence>
<evidence type="ECO:0000256" key="4">
    <source>
        <dbReference type="ARBA" id="ARBA00022737"/>
    </source>
</evidence>
<feature type="domain" description="CCHC-type" evidence="12">
    <location>
        <begin position="391"/>
        <end position="405"/>
    </location>
</feature>
<evidence type="ECO:0008006" key="15">
    <source>
        <dbReference type="Google" id="ProtNLM"/>
    </source>
</evidence>
<dbReference type="PROSITE" id="PS50021">
    <property type="entry name" value="CH"/>
    <property type="match status" value="2"/>
</dbReference>
<dbReference type="InterPro" id="IPR001715">
    <property type="entry name" value="CH_dom"/>
</dbReference>
<dbReference type="Gene3D" id="4.10.60.10">
    <property type="entry name" value="Zinc finger, CCHC-type"/>
    <property type="match status" value="2"/>
</dbReference>
<dbReference type="CDD" id="cd21215">
    <property type="entry name" value="CH_SpAIN1-like_rpt1"/>
    <property type="match status" value="1"/>
</dbReference>
<dbReference type="InterPro" id="IPR011992">
    <property type="entry name" value="EF-hand-dom_pair"/>
</dbReference>
<comment type="caution">
    <text evidence="13">The sequence shown here is derived from an EMBL/GenBank/DDBJ whole genome shotgun (WGS) entry which is preliminary data.</text>
</comment>
<dbReference type="InterPro" id="IPR006767">
    <property type="entry name" value="Cwf19-like_C_dom-2"/>
</dbReference>
<dbReference type="InterPro" id="IPR036265">
    <property type="entry name" value="HIT-like_sf"/>
</dbReference>
<dbReference type="Gene3D" id="1.20.58.60">
    <property type="match status" value="2"/>
</dbReference>
<dbReference type="Pfam" id="PF04677">
    <property type="entry name" value="CwfJ_C_1"/>
    <property type="match status" value="1"/>
</dbReference>
<dbReference type="PROSITE" id="PS00020">
    <property type="entry name" value="ACTININ_2"/>
    <property type="match status" value="1"/>
</dbReference>
<dbReference type="SUPFAM" id="SSF57756">
    <property type="entry name" value="Retrovirus zinc finger-like domains"/>
    <property type="match status" value="1"/>
</dbReference>
<dbReference type="GO" id="GO:0006397">
    <property type="term" value="P:mRNA processing"/>
    <property type="evidence" value="ECO:0007669"/>
    <property type="project" value="UniProtKB-KW"/>
</dbReference>
<feature type="region of interest" description="Disordered" evidence="10">
    <location>
        <begin position="278"/>
        <end position="324"/>
    </location>
</feature>
<dbReference type="Gene3D" id="1.10.238.10">
    <property type="entry name" value="EF-hand"/>
    <property type="match status" value="1"/>
</dbReference>
<dbReference type="CDD" id="cd07380">
    <property type="entry name" value="MPP_CWF19_N"/>
    <property type="match status" value="1"/>
</dbReference>
<dbReference type="Gene3D" id="3.30.428.10">
    <property type="entry name" value="HIT-like"/>
    <property type="match status" value="1"/>
</dbReference>
<dbReference type="InterPro" id="IPR001878">
    <property type="entry name" value="Znf_CCHC"/>
</dbReference>
<dbReference type="InterPro" id="IPR014837">
    <property type="entry name" value="EF-hand_Ca_insen"/>
</dbReference>
<dbReference type="PROSITE" id="PS00019">
    <property type="entry name" value="ACTININ_1"/>
    <property type="match status" value="1"/>
</dbReference>
<feature type="region of interest" description="Disordered" evidence="10">
    <location>
        <begin position="643"/>
        <end position="667"/>
    </location>
</feature>
<evidence type="ECO:0000256" key="10">
    <source>
        <dbReference type="SAM" id="MobiDB-lite"/>
    </source>
</evidence>
<evidence type="ECO:0000256" key="9">
    <source>
        <dbReference type="PROSITE-ProRule" id="PRU00047"/>
    </source>
</evidence>
<keyword evidence="7" id="KW-0106">Calcium</keyword>
<comment type="similarity">
    <text evidence="1">Belongs to the alpha-actinin family.</text>
</comment>
<dbReference type="GO" id="GO:0008270">
    <property type="term" value="F:zinc ion binding"/>
    <property type="evidence" value="ECO:0007669"/>
    <property type="project" value="UniProtKB-KW"/>
</dbReference>
<dbReference type="SMART" id="SM00343">
    <property type="entry name" value="ZnF_C2HC"/>
    <property type="match status" value="3"/>
</dbReference>
<accession>A0A5D3B5S8</accession>
<name>A0A5D3B5S8_9TREE</name>
<dbReference type="InterPro" id="IPR001589">
    <property type="entry name" value="Actinin_actin-bd_CS"/>
</dbReference>
<evidence type="ECO:0000256" key="6">
    <source>
        <dbReference type="ARBA" id="ARBA00022833"/>
    </source>
</evidence>
<dbReference type="EMBL" id="NIDF01000011">
    <property type="protein sequence ID" value="TYJ57646.1"/>
    <property type="molecule type" value="Genomic_DNA"/>
</dbReference>
<reference evidence="13 14" key="1">
    <citation type="submission" date="2017-05" db="EMBL/GenBank/DDBJ databases">
        <title>The Genome Sequence of Tsuchiyaea wingfieldii DSM 27421.</title>
        <authorList>
            <person name="Cuomo C."/>
            <person name="Passer A."/>
            <person name="Billmyre B."/>
            <person name="Heitman J."/>
        </authorList>
    </citation>
    <scope>NUCLEOTIDE SEQUENCE [LARGE SCALE GENOMIC DNA]</scope>
    <source>
        <strain evidence="13 14">DSM 27421</strain>
    </source>
</reference>
<dbReference type="PROSITE" id="PS50158">
    <property type="entry name" value="ZF_CCHC"/>
    <property type="match status" value="1"/>
</dbReference>
<dbReference type="Proteomes" id="UP000322245">
    <property type="component" value="Unassembled WGS sequence"/>
</dbReference>
<gene>
    <name evidence="13" type="ORF">B9479_001728</name>
</gene>
<feature type="region of interest" description="Disordered" evidence="10">
    <location>
        <begin position="683"/>
        <end position="710"/>
    </location>
</feature>
<evidence type="ECO:0000313" key="14">
    <source>
        <dbReference type="Proteomes" id="UP000322245"/>
    </source>
</evidence>
<dbReference type="InterPro" id="IPR036872">
    <property type="entry name" value="CH_dom_sf"/>
</dbReference>
<feature type="domain" description="Calponin-homology (CH)" evidence="11">
    <location>
        <begin position="842"/>
        <end position="949"/>
    </location>
</feature>
<dbReference type="InterPro" id="IPR006768">
    <property type="entry name" value="Cwf19-like_C_dom-1"/>
</dbReference>
<dbReference type="InterPro" id="IPR025829">
    <property type="entry name" value="Zn_knuckle_CX2CX3GHX4C"/>
</dbReference>
<evidence type="ECO:0000256" key="2">
    <source>
        <dbReference type="ARBA" id="ARBA00022664"/>
    </source>
</evidence>
<feature type="domain" description="Calponin-homology (CH)" evidence="11">
    <location>
        <begin position="727"/>
        <end position="833"/>
    </location>
</feature>
<protein>
    <recommendedName>
        <fullName evidence="15">CCHC-type domain-containing protein</fullName>
    </recommendedName>
</protein>
<dbReference type="InterPro" id="IPR036875">
    <property type="entry name" value="Znf_CCHC_sf"/>
</dbReference>
<dbReference type="PANTHER" id="PTHR11915">
    <property type="entry name" value="SPECTRIN/FILAMIN RELATED CYTOSKELETAL PROTEIN"/>
    <property type="match status" value="1"/>
</dbReference>
<dbReference type="SUPFAM" id="SSF47576">
    <property type="entry name" value="Calponin-homology domain, CH-domain"/>
    <property type="match status" value="1"/>
</dbReference>
<dbReference type="FunFam" id="1.10.418.10:FF:000001">
    <property type="entry name" value="Actinin alpha 1"/>
    <property type="match status" value="1"/>
</dbReference>
<dbReference type="Pfam" id="PF00307">
    <property type="entry name" value="CH"/>
    <property type="match status" value="2"/>
</dbReference>
<evidence type="ECO:0000256" key="5">
    <source>
        <dbReference type="ARBA" id="ARBA00022771"/>
    </source>
</evidence>